<dbReference type="AlphaFoldDB" id="A0A9N9BC43"/>
<gene>
    <name evidence="1" type="ORF">AGERDE_LOCUS7033</name>
</gene>
<dbReference type="OrthoDB" id="2419771at2759"/>
<evidence type="ECO:0000313" key="1">
    <source>
        <dbReference type="EMBL" id="CAG8558503.1"/>
    </source>
</evidence>
<organism evidence="1 2">
    <name type="scientific">Ambispora gerdemannii</name>
    <dbReference type="NCBI Taxonomy" id="144530"/>
    <lineage>
        <taxon>Eukaryota</taxon>
        <taxon>Fungi</taxon>
        <taxon>Fungi incertae sedis</taxon>
        <taxon>Mucoromycota</taxon>
        <taxon>Glomeromycotina</taxon>
        <taxon>Glomeromycetes</taxon>
        <taxon>Archaeosporales</taxon>
        <taxon>Ambisporaceae</taxon>
        <taxon>Ambispora</taxon>
    </lineage>
</organism>
<protein>
    <submittedName>
        <fullName evidence="1">5061_t:CDS:1</fullName>
    </submittedName>
</protein>
<reference evidence="1" key="1">
    <citation type="submission" date="2021-06" db="EMBL/GenBank/DDBJ databases">
        <authorList>
            <person name="Kallberg Y."/>
            <person name="Tangrot J."/>
            <person name="Rosling A."/>
        </authorList>
    </citation>
    <scope>NUCLEOTIDE SEQUENCE</scope>
    <source>
        <strain evidence="1">MT106</strain>
    </source>
</reference>
<name>A0A9N9BC43_9GLOM</name>
<comment type="caution">
    <text evidence="1">The sequence shown here is derived from an EMBL/GenBank/DDBJ whole genome shotgun (WGS) entry which is preliminary data.</text>
</comment>
<keyword evidence="2" id="KW-1185">Reference proteome</keyword>
<dbReference type="EMBL" id="CAJVPL010001201">
    <property type="protein sequence ID" value="CAG8558503.1"/>
    <property type="molecule type" value="Genomic_DNA"/>
</dbReference>
<accession>A0A9N9BC43</accession>
<evidence type="ECO:0000313" key="2">
    <source>
        <dbReference type="Proteomes" id="UP000789831"/>
    </source>
</evidence>
<sequence>MPTTALTLPSSTPKKKNFTLASKINKSFHLRSLYAQYGLKDNHKTYRFFKNLYDYQEKPALLITKHKLDAETGQHLPKNQKVFRYYDYQTQQTSYFYRTNETLSGQCANPTLIKKNYRLGTRSLNPLSLLSLATKHSKKEVYSLKKPKNPTVQQDFQEFLITRLLLLCNKAEFLHLPLEQDRVFKEKGACDNLIYTHFQTKPVLHFQFLSENAAVVRQFINNLDTYAQDYDMEESQTFYSYPITHDTKHQTTQQLAGLCGCETRARNQYLDN</sequence>
<proteinExistence type="predicted"/>
<dbReference type="Proteomes" id="UP000789831">
    <property type="component" value="Unassembled WGS sequence"/>
</dbReference>